<dbReference type="GO" id="GO:0016972">
    <property type="term" value="F:thiol oxidase activity"/>
    <property type="evidence" value="ECO:0007669"/>
    <property type="project" value="UniProtKB-EC"/>
</dbReference>
<dbReference type="EMBL" id="MF678796">
    <property type="protein sequence ID" value="AUD40197.1"/>
    <property type="molecule type" value="Genomic_DNA"/>
</dbReference>
<dbReference type="InterPro" id="IPR017905">
    <property type="entry name" value="ERV/ALR_sulphydryl_oxidase"/>
</dbReference>
<feature type="domain" description="ERV/ALR sulfhydryl oxidase" evidence="8">
    <location>
        <begin position="1"/>
        <end position="100"/>
    </location>
</feature>
<keyword evidence="4 7" id="KW-0560">Oxidoreductase</keyword>
<name>A0A2H4X2A5_9POXV</name>
<reference evidence="9 10" key="1">
    <citation type="journal article" date="2017" name="BMC Genomics">
        <title>Comparative analysis of avian poxvirus genomes, including a novel poxvirus from lesser flamingos (Phoenicopterus minor), highlights the lack of conservation of the central region.</title>
        <authorList>
            <person name="Carulei O."/>
            <person name="Douglass N."/>
            <person name="Williamson A.L."/>
        </authorList>
    </citation>
    <scope>NUCLEOTIDE SEQUENCE [LARGE SCALE GENOMIC DNA]</scope>
    <source>
        <strain evidence="9">FGPVKD09</strain>
    </source>
</reference>
<accession>A0A2H4X2A5</accession>
<comment type="cofactor">
    <cofactor evidence="1 7">
        <name>FAD</name>
        <dbReference type="ChEBI" id="CHEBI:57692"/>
    </cofactor>
</comment>
<keyword evidence="2 7" id="KW-0285">Flavoprotein</keyword>
<dbReference type="Gene3D" id="1.20.120.310">
    <property type="entry name" value="ERV/ALR sulfhydryl oxidase domain"/>
    <property type="match status" value="1"/>
</dbReference>
<dbReference type="InterPro" id="IPR036774">
    <property type="entry name" value="ERV/ALR_sulphydryl_oxid_sf"/>
</dbReference>
<evidence type="ECO:0000313" key="10">
    <source>
        <dbReference type="Proteomes" id="UP000235762"/>
    </source>
</evidence>
<evidence type="ECO:0000256" key="6">
    <source>
        <dbReference type="ARBA" id="ARBA00048864"/>
    </source>
</evidence>
<evidence type="ECO:0000256" key="1">
    <source>
        <dbReference type="ARBA" id="ARBA00001974"/>
    </source>
</evidence>
<sequence>MDPRYWGRSFWLVIFIIITKFKHDIETCKRHLYNICKALPCSECKEHALQAMQKNNIMSSNDINYIYFFFINLHNNLVFNPERCIDIKKSKKISLIISRIIRSNFNNVTRFWFYRNTHIVSNSKTNRCYF</sequence>
<dbReference type="Pfam" id="PF04805">
    <property type="entry name" value="Pox_E10"/>
    <property type="match status" value="1"/>
</dbReference>
<dbReference type="Proteomes" id="UP000235762">
    <property type="component" value="Segment"/>
</dbReference>
<keyword evidence="3 7" id="KW-0274">FAD</keyword>
<dbReference type="InterPro" id="IPR006890">
    <property type="entry name" value="Sulphydryl_Oase_FAD-link_ERV1"/>
</dbReference>
<evidence type="ECO:0000256" key="5">
    <source>
        <dbReference type="ARBA" id="ARBA00023157"/>
    </source>
</evidence>
<evidence type="ECO:0000256" key="3">
    <source>
        <dbReference type="ARBA" id="ARBA00022827"/>
    </source>
</evidence>
<comment type="catalytic activity">
    <reaction evidence="6 7">
        <text>2 R'C(R)SH + O2 = R'C(R)S-S(R)CR' + H2O2</text>
        <dbReference type="Rhea" id="RHEA:17357"/>
        <dbReference type="ChEBI" id="CHEBI:15379"/>
        <dbReference type="ChEBI" id="CHEBI:16240"/>
        <dbReference type="ChEBI" id="CHEBI:16520"/>
        <dbReference type="ChEBI" id="CHEBI:17412"/>
        <dbReference type="EC" id="1.8.3.2"/>
    </reaction>
</comment>
<keyword evidence="5" id="KW-1015">Disulfide bond</keyword>
<evidence type="ECO:0000256" key="4">
    <source>
        <dbReference type="ARBA" id="ARBA00023002"/>
    </source>
</evidence>
<evidence type="ECO:0000256" key="2">
    <source>
        <dbReference type="ARBA" id="ARBA00022630"/>
    </source>
</evidence>
<gene>
    <name evidence="9" type="ORF">fgpv_095</name>
</gene>
<organism evidence="9 10">
    <name type="scientific">Flamingopox virus FGPVKD09</name>
    <dbReference type="NCBI Taxonomy" id="2059380"/>
    <lineage>
        <taxon>Viruses</taxon>
        <taxon>Varidnaviria</taxon>
        <taxon>Bamfordvirae</taxon>
        <taxon>Nucleocytoviricota</taxon>
        <taxon>Pokkesviricetes</taxon>
        <taxon>Chitovirales</taxon>
        <taxon>Poxviridae</taxon>
        <taxon>Chordopoxvirinae</taxon>
        <taxon>Avipoxvirus</taxon>
    </lineage>
</organism>
<evidence type="ECO:0000313" key="9">
    <source>
        <dbReference type="EMBL" id="AUD40197.1"/>
    </source>
</evidence>
<dbReference type="PROSITE" id="PS51324">
    <property type="entry name" value="ERV_ALR"/>
    <property type="match status" value="1"/>
</dbReference>
<evidence type="ECO:0000256" key="7">
    <source>
        <dbReference type="RuleBase" id="RU371123"/>
    </source>
</evidence>
<dbReference type="EC" id="1.8.3.2" evidence="7"/>
<keyword evidence="10" id="KW-1185">Reference proteome</keyword>
<proteinExistence type="predicted"/>
<dbReference type="SUPFAM" id="SSF69000">
    <property type="entry name" value="FAD-dependent thiol oxidase"/>
    <property type="match status" value="1"/>
</dbReference>
<protein>
    <recommendedName>
        <fullName evidence="7">Sulfhydryl oxidase</fullName>
        <ecNumber evidence="7">1.8.3.2</ecNumber>
    </recommendedName>
</protein>
<evidence type="ECO:0000259" key="8">
    <source>
        <dbReference type="PROSITE" id="PS51324"/>
    </source>
</evidence>